<dbReference type="Proteomes" id="UP001152885">
    <property type="component" value="Unassembled WGS sequence"/>
</dbReference>
<organism evidence="2 3">
    <name type="scientific">Candida verbasci</name>
    <dbReference type="NCBI Taxonomy" id="1227364"/>
    <lineage>
        <taxon>Eukaryota</taxon>
        <taxon>Fungi</taxon>
        <taxon>Dikarya</taxon>
        <taxon>Ascomycota</taxon>
        <taxon>Saccharomycotina</taxon>
        <taxon>Pichiomycetes</taxon>
        <taxon>Debaryomycetaceae</taxon>
        <taxon>Candida/Lodderomyces clade</taxon>
        <taxon>Candida</taxon>
    </lineage>
</organism>
<proteinExistence type="predicted"/>
<sequence>MGYLTDSHCHFHPELTRHELDKFIDILNNGHTFKEKSLHLMTTQHIDLQYIDILLTNLMDAKFIIVPYFGIHPWFSHLFTLHHIDKQDHYRNVLKPQPNKELLEKLPEPILLDDHVAKIKQIIAKHELDVFGFGEIGLDKLFKIPNNGYLGNLNYLNDLNDGSSKLLSSSKVIISHQIEVMNKFLTLATEFNKPVSLHCVKAHGPLYDNVIKYKDLTVLLHSYTGSIDQAKIWIKNKSNLYFSLSNWINGEKEELLKQLLEIVKPSQIVTESDIYIDKLFIQGKNQEYFNHLQGIFDKLNSYINIDVDQLHKNMLKSIKL</sequence>
<comment type="caution">
    <text evidence="2">The sequence shown here is derived from an EMBL/GenBank/DDBJ whole genome shotgun (WGS) entry which is preliminary data.</text>
</comment>
<dbReference type="InterPro" id="IPR053044">
    <property type="entry name" value="Metallo-hydrolase/TatD-type"/>
</dbReference>
<feature type="binding site" evidence="1">
    <location>
        <position position="221"/>
    </location>
    <ligand>
        <name>a divalent metal cation</name>
        <dbReference type="ChEBI" id="CHEBI:60240"/>
        <label>2</label>
    </ligand>
</feature>
<feature type="binding site" evidence="1">
    <location>
        <position position="273"/>
    </location>
    <ligand>
        <name>a divalent metal cation</name>
        <dbReference type="ChEBI" id="CHEBI:60240"/>
        <label>1</label>
    </ligand>
</feature>
<evidence type="ECO:0000256" key="1">
    <source>
        <dbReference type="PIRSR" id="PIRSR005902-1"/>
    </source>
</evidence>
<dbReference type="OrthoDB" id="413993at2759"/>
<dbReference type="GO" id="GO:0046872">
    <property type="term" value="F:metal ion binding"/>
    <property type="evidence" value="ECO:0007669"/>
    <property type="project" value="UniProtKB-KW"/>
</dbReference>
<dbReference type="AlphaFoldDB" id="A0A9W4XLL9"/>
<protein>
    <submittedName>
        <fullName evidence="2">Uncharacterized protein</fullName>
    </submittedName>
</protein>
<dbReference type="Pfam" id="PF01026">
    <property type="entry name" value="TatD_DNase"/>
    <property type="match status" value="1"/>
</dbReference>
<keyword evidence="1" id="KW-0479">Metal-binding</keyword>
<dbReference type="PANTHER" id="PTHR47345:SF1">
    <property type="entry name" value="CUT9-INTERACTING PROTEIN SCN1"/>
    <property type="match status" value="1"/>
</dbReference>
<keyword evidence="3" id="KW-1185">Reference proteome</keyword>
<accession>A0A9W4XLL9</accession>
<evidence type="ECO:0000313" key="2">
    <source>
        <dbReference type="EMBL" id="CAI5758307.1"/>
    </source>
</evidence>
<dbReference type="GO" id="GO:0016788">
    <property type="term" value="F:hydrolase activity, acting on ester bonds"/>
    <property type="evidence" value="ECO:0007669"/>
    <property type="project" value="InterPro"/>
</dbReference>
<gene>
    <name evidence="2" type="ORF">CANVERA_P2821</name>
</gene>
<dbReference type="Gene3D" id="3.20.20.140">
    <property type="entry name" value="Metal-dependent hydrolases"/>
    <property type="match status" value="1"/>
</dbReference>
<name>A0A9W4XLL9_9ASCO</name>
<evidence type="ECO:0000313" key="3">
    <source>
        <dbReference type="Proteomes" id="UP001152885"/>
    </source>
</evidence>
<feature type="binding site" evidence="1">
    <location>
        <position position="198"/>
    </location>
    <ligand>
        <name>a divalent metal cation</name>
        <dbReference type="ChEBI" id="CHEBI:60240"/>
        <label>2</label>
    </ligand>
</feature>
<dbReference type="PANTHER" id="PTHR47345">
    <property type="entry name" value="CUT9-INTERACTING PROTEIN SCN1"/>
    <property type="match status" value="1"/>
</dbReference>
<dbReference type="PIRSF" id="PIRSF005902">
    <property type="entry name" value="DNase_TatD"/>
    <property type="match status" value="1"/>
</dbReference>
<dbReference type="InterPro" id="IPR032466">
    <property type="entry name" value="Metal_Hydrolase"/>
</dbReference>
<dbReference type="InterPro" id="IPR001130">
    <property type="entry name" value="TatD-like"/>
</dbReference>
<reference evidence="2" key="1">
    <citation type="submission" date="2022-12" db="EMBL/GenBank/DDBJ databases">
        <authorList>
            <person name="Brejova B."/>
        </authorList>
    </citation>
    <scope>NUCLEOTIDE SEQUENCE</scope>
</reference>
<feature type="binding site" evidence="1">
    <location>
        <position position="135"/>
    </location>
    <ligand>
        <name>a divalent metal cation</name>
        <dbReference type="ChEBI" id="CHEBI:60240"/>
        <label>1</label>
    </ligand>
</feature>
<dbReference type="SUPFAM" id="SSF51556">
    <property type="entry name" value="Metallo-dependent hydrolases"/>
    <property type="match status" value="1"/>
</dbReference>
<dbReference type="EMBL" id="CANTUO010000002">
    <property type="protein sequence ID" value="CAI5758307.1"/>
    <property type="molecule type" value="Genomic_DNA"/>
</dbReference>